<dbReference type="AlphaFoldDB" id="A8ACB3"/>
<keyword evidence="2" id="KW-1185">Reference proteome</keyword>
<proteinExistence type="predicted"/>
<protein>
    <submittedName>
        <fullName evidence="1">Uncharacterized protein</fullName>
    </submittedName>
</protein>
<dbReference type="HOGENOM" id="CLU_152335_0_0_2"/>
<gene>
    <name evidence="1" type="ordered locus">Igni_1389</name>
</gene>
<dbReference type="STRING" id="453591.Igni_1389"/>
<dbReference type="Proteomes" id="UP000000262">
    <property type="component" value="Chromosome"/>
</dbReference>
<dbReference type="EMBL" id="CP000816">
    <property type="protein sequence ID" value="ABU82565.1"/>
    <property type="molecule type" value="Genomic_DNA"/>
</dbReference>
<name>A8ACB3_IGNH4</name>
<evidence type="ECO:0000313" key="1">
    <source>
        <dbReference type="EMBL" id="ABU82565.1"/>
    </source>
</evidence>
<dbReference type="OrthoDB" id="14667at2157"/>
<evidence type="ECO:0000313" key="2">
    <source>
        <dbReference type="Proteomes" id="UP000000262"/>
    </source>
</evidence>
<dbReference type="GeneID" id="5562031"/>
<accession>A8ACB3</accession>
<reference evidence="1 2" key="1">
    <citation type="journal article" date="2008" name="Genome Biol.">
        <title>A genomic analysis of the archaeal system Ignicoccus hospitalis-Nanoarchaeum equitans.</title>
        <authorList>
            <person name="Podar M."/>
            <person name="Anderson I."/>
            <person name="Makarova K.S."/>
            <person name="Elkins J.G."/>
            <person name="Ivanova N."/>
            <person name="Wall M.A."/>
            <person name="Lykidis A."/>
            <person name="Mavromatis K."/>
            <person name="Sun H."/>
            <person name="Hudson M.E."/>
            <person name="Chen W."/>
            <person name="Deciu C."/>
            <person name="Hutchison D."/>
            <person name="Eads J.R."/>
            <person name="Anderson A."/>
            <person name="Fernandes F."/>
            <person name="Szeto E."/>
            <person name="Lapidus A."/>
            <person name="Kyrpides N.C."/>
            <person name="Saier M.H.Jr."/>
            <person name="Richardson P.M."/>
            <person name="Rachel R."/>
            <person name="Huber H."/>
            <person name="Eisen J.A."/>
            <person name="Koonin E.V."/>
            <person name="Keller M."/>
            <person name="Stetter K.O."/>
        </authorList>
    </citation>
    <scope>NUCLEOTIDE SEQUENCE [LARGE SCALE GENOMIC DNA]</scope>
    <source>
        <strain evidence="2">KIN4/I / DSM 18386 / JCM 14125</strain>
    </source>
</reference>
<dbReference type="KEGG" id="iho:Igni_1389"/>
<dbReference type="eggNOG" id="arCOG04062">
    <property type="taxonomic scope" value="Archaea"/>
</dbReference>
<sequence length="156" mass="17748">MMKKSRAEFVLPVWLERSKSKSGKHAFLRLAFVVDHSGRVVAEYQPPEGKPEVYSRGRGGEVSVPYKGEEVVVVLELKKNARDRVSGSAEVYDRGKLVYKASYRKLKLRSSYGDPAYHYFVSSVFKYLNLPVKRENPFAHLGGSRRRDEGHTSGLR</sequence>
<dbReference type="RefSeq" id="WP_012123529.1">
    <property type="nucleotide sequence ID" value="NC_009776.1"/>
</dbReference>
<organism evidence="1 2">
    <name type="scientific">Ignicoccus hospitalis (strain KIN4/I / DSM 18386 / JCM 14125)</name>
    <dbReference type="NCBI Taxonomy" id="453591"/>
    <lineage>
        <taxon>Archaea</taxon>
        <taxon>Thermoproteota</taxon>
        <taxon>Thermoprotei</taxon>
        <taxon>Desulfurococcales</taxon>
        <taxon>Desulfurococcaceae</taxon>
        <taxon>Ignicoccus</taxon>
    </lineage>
</organism>